<evidence type="ECO:0000256" key="1">
    <source>
        <dbReference type="SAM" id="MobiDB-lite"/>
    </source>
</evidence>
<feature type="compositionally biased region" description="Polar residues" evidence="1">
    <location>
        <begin position="1"/>
        <end position="10"/>
    </location>
</feature>
<dbReference type="STRING" id="90262.A0A1X2I7X4"/>
<feature type="compositionally biased region" description="Low complexity" evidence="1">
    <location>
        <begin position="372"/>
        <end position="383"/>
    </location>
</feature>
<dbReference type="AlphaFoldDB" id="A0A1X2I7X4"/>
<feature type="region of interest" description="Disordered" evidence="1">
    <location>
        <begin position="124"/>
        <end position="149"/>
    </location>
</feature>
<feature type="compositionally biased region" description="Pro residues" evidence="1">
    <location>
        <begin position="404"/>
        <end position="415"/>
    </location>
</feature>
<comment type="caution">
    <text evidence="2">The sequence shown here is derived from an EMBL/GenBank/DDBJ whole genome shotgun (WGS) entry which is preliminary data.</text>
</comment>
<feature type="compositionally biased region" description="Pro residues" evidence="1">
    <location>
        <begin position="384"/>
        <end position="395"/>
    </location>
</feature>
<protein>
    <submittedName>
        <fullName evidence="2">Uncharacterized protein</fullName>
    </submittedName>
</protein>
<gene>
    <name evidence="2" type="ORF">BCR42DRAFT_421759</name>
</gene>
<feature type="region of interest" description="Disordered" evidence="1">
    <location>
        <begin position="371"/>
        <end position="442"/>
    </location>
</feature>
<dbReference type="OrthoDB" id="2287742at2759"/>
<dbReference type="Proteomes" id="UP000193560">
    <property type="component" value="Unassembled WGS sequence"/>
</dbReference>
<accession>A0A1X2I7X4</accession>
<feature type="region of interest" description="Disordered" evidence="1">
    <location>
        <begin position="268"/>
        <end position="320"/>
    </location>
</feature>
<evidence type="ECO:0000313" key="3">
    <source>
        <dbReference type="Proteomes" id="UP000193560"/>
    </source>
</evidence>
<feature type="compositionally biased region" description="Low complexity" evidence="1">
    <location>
        <begin position="28"/>
        <end position="45"/>
    </location>
</feature>
<sequence>MMTIGPNNNHSSHHASPWDFMTVNATPSSPSEAEAEEASSSLAQSFQTKSPPDNFSHLSVSEILSTYKHDTDLMKHVLAAKAQEDRRKTAEEFRQMEEARLRFRFSDFDMDDYQKMDFTSIEKKDSTSINGTSSSAYSHQHTSHMFTESSLQAGKQYDQRDGSPHLDVLLSSPPPILMDQDTPSIYMENQHHLSTESISVLEAPVVQSHDYHLNVPTTSYSLPSSLSPSFINPSHFMSPSPNMGYSETDLKSTSSSCSSSVEAHSLLADLPPPVKISHPDNKKNSGTTINGNKANKKKASSPSASSKHRRGQSSSVLMPGFSSSTHVLRWAAPKKKRPVQPPIVNVNQEPQVPLDHDVVMNALRSKLMRIQPAPSSSDSIASSSPPPPSSSPPPTNYSREIRSPSPPPPPPPPRSPLVDTQPTTGILFLDLNNKSNRRKKAS</sequence>
<dbReference type="EMBL" id="MCGE01000022">
    <property type="protein sequence ID" value="ORZ11212.1"/>
    <property type="molecule type" value="Genomic_DNA"/>
</dbReference>
<feature type="compositionally biased region" description="Polar residues" evidence="1">
    <location>
        <begin position="46"/>
        <end position="57"/>
    </location>
</feature>
<name>A0A1X2I7X4_9FUNG</name>
<proteinExistence type="predicted"/>
<feature type="region of interest" description="Disordered" evidence="1">
    <location>
        <begin position="1"/>
        <end position="57"/>
    </location>
</feature>
<evidence type="ECO:0000313" key="2">
    <source>
        <dbReference type="EMBL" id="ORZ11212.1"/>
    </source>
</evidence>
<feature type="compositionally biased region" description="Polar residues" evidence="1">
    <location>
        <begin position="127"/>
        <end position="149"/>
    </location>
</feature>
<keyword evidence="3" id="KW-1185">Reference proteome</keyword>
<organism evidence="2 3">
    <name type="scientific">Absidia repens</name>
    <dbReference type="NCBI Taxonomy" id="90262"/>
    <lineage>
        <taxon>Eukaryota</taxon>
        <taxon>Fungi</taxon>
        <taxon>Fungi incertae sedis</taxon>
        <taxon>Mucoromycota</taxon>
        <taxon>Mucoromycotina</taxon>
        <taxon>Mucoromycetes</taxon>
        <taxon>Mucorales</taxon>
        <taxon>Cunninghamellaceae</taxon>
        <taxon>Absidia</taxon>
    </lineage>
</organism>
<reference evidence="2 3" key="1">
    <citation type="submission" date="2016-07" db="EMBL/GenBank/DDBJ databases">
        <title>Pervasive Adenine N6-methylation of Active Genes in Fungi.</title>
        <authorList>
            <consortium name="DOE Joint Genome Institute"/>
            <person name="Mondo S.J."/>
            <person name="Dannebaum R.O."/>
            <person name="Kuo R.C."/>
            <person name="Labutti K."/>
            <person name="Haridas S."/>
            <person name="Kuo A."/>
            <person name="Salamov A."/>
            <person name="Ahrendt S.R."/>
            <person name="Lipzen A."/>
            <person name="Sullivan W."/>
            <person name="Andreopoulos W.B."/>
            <person name="Clum A."/>
            <person name="Lindquist E."/>
            <person name="Daum C."/>
            <person name="Ramamoorthy G.K."/>
            <person name="Gryganskyi A."/>
            <person name="Culley D."/>
            <person name="Magnuson J.K."/>
            <person name="James T.Y."/>
            <person name="O'Malley M.A."/>
            <person name="Stajich J.E."/>
            <person name="Spatafora J.W."/>
            <person name="Visel A."/>
            <person name="Grigoriev I.V."/>
        </authorList>
    </citation>
    <scope>NUCLEOTIDE SEQUENCE [LARGE SCALE GENOMIC DNA]</scope>
    <source>
        <strain evidence="2 3">NRRL 1336</strain>
    </source>
</reference>